<evidence type="ECO:0000313" key="3">
    <source>
        <dbReference type="EMBL" id="OMP10516.1"/>
    </source>
</evidence>
<proteinExistence type="predicted"/>
<organism evidence="5 7">
    <name type="scientific">Corchorus capsularis</name>
    <name type="common">Jute</name>
    <dbReference type="NCBI Taxonomy" id="210143"/>
    <lineage>
        <taxon>Eukaryota</taxon>
        <taxon>Viridiplantae</taxon>
        <taxon>Streptophyta</taxon>
        <taxon>Embryophyta</taxon>
        <taxon>Tracheophyta</taxon>
        <taxon>Spermatophyta</taxon>
        <taxon>Magnoliopsida</taxon>
        <taxon>eudicotyledons</taxon>
        <taxon>Gunneridae</taxon>
        <taxon>Pentapetalae</taxon>
        <taxon>rosids</taxon>
        <taxon>malvids</taxon>
        <taxon>Malvales</taxon>
        <taxon>Malvaceae</taxon>
        <taxon>Grewioideae</taxon>
        <taxon>Apeibeae</taxon>
        <taxon>Corchorus</taxon>
    </lineage>
</organism>
<keyword evidence="7" id="KW-1185">Reference proteome</keyword>
<dbReference type="AlphaFoldDB" id="A0A1R3KUM3"/>
<dbReference type="EMBL" id="AWWV01001689">
    <property type="protein sequence ID" value="OMP11023.1"/>
    <property type="molecule type" value="Genomic_DNA"/>
</dbReference>
<dbReference type="EMBL" id="AWWV01002169">
    <property type="protein sequence ID" value="OMP10577.1"/>
    <property type="molecule type" value="Genomic_DNA"/>
</dbReference>
<gene>
    <name evidence="6" type="ORF">CCACVL1_00721</name>
    <name evidence="5" type="ORF">CCACVL1_00790</name>
    <name evidence="4" type="ORF">CCACVL1_00865</name>
    <name evidence="3" type="ORF">CCACVL1_00906</name>
    <name evidence="2" type="ORF">CCACVL1_00985</name>
    <name evidence="1" type="ORF">CCACVL1_03299</name>
</gene>
<dbReference type="Gramene" id="OMP10516">
    <property type="protein sequence ID" value="OMP10516"/>
    <property type="gene ID" value="CCACVL1_00906"/>
</dbReference>
<dbReference type="Proteomes" id="UP000188268">
    <property type="component" value="Unassembled WGS sequence"/>
</dbReference>
<dbReference type="Gramene" id="OMP10790">
    <property type="protein sequence ID" value="OMP10790"/>
    <property type="gene ID" value="CCACVL1_00790"/>
</dbReference>
<dbReference type="EMBL" id="AWWV01002574">
    <property type="protein sequence ID" value="OMP10353.1"/>
    <property type="molecule type" value="Genomic_DNA"/>
</dbReference>
<comment type="caution">
    <text evidence="5">The sequence shown here is derived from an EMBL/GenBank/DDBJ whole genome shotgun (WGS) entry which is preliminary data.</text>
</comment>
<evidence type="ECO:0000313" key="5">
    <source>
        <dbReference type="EMBL" id="OMP10790.1"/>
    </source>
</evidence>
<dbReference type="EMBL" id="AWWV01001921">
    <property type="protein sequence ID" value="OMP10790.1"/>
    <property type="molecule type" value="Genomic_DNA"/>
</dbReference>
<evidence type="ECO:0000313" key="1">
    <source>
        <dbReference type="EMBL" id="OMP00772.1"/>
    </source>
</evidence>
<dbReference type="EMBL" id="AWWV01006599">
    <property type="protein sequence ID" value="OMP00772.1"/>
    <property type="molecule type" value="Genomic_DNA"/>
</dbReference>
<evidence type="ECO:0000313" key="4">
    <source>
        <dbReference type="EMBL" id="OMP10577.1"/>
    </source>
</evidence>
<dbReference type="Gramene" id="OMP10577">
    <property type="protein sequence ID" value="OMP10577"/>
    <property type="gene ID" value="CCACVL1_00865"/>
</dbReference>
<evidence type="ECO:0000313" key="6">
    <source>
        <dbReference type="EMBL" id="OMP11023.1"/>
    </source>
</evidence>
<protein>
    <submittedName>
        <fullName evidence="5">Uncharacterized protein</fullName>
    </submittedName>
</protein>
<dbReference type="OrthoDB" id="1002899at2759"/>
<dbReference type="Gramene" id="OMP10353">
    <property type="protein sequence ID" value="OMP10353"/>
    <property type="gene ID" value="CCACVL1_00985"/>
</dbReference>
<dbReference type="Gramene" id="OMP11023">
    <property type="protein sequence ID" value="OMP11023"/>
    <property type="gene ID" value="CCACVL1_00721"/>
</dbReference>
<name>A0A1R3KUM3_COCAP</name>
<evidence type="ECO:0000313" key="7">
    <source>
        <dbReference type="Proteomes" id="UP000188268"/>
    </source>
</evidence>
<sequence>MAEWLIAPVLKTGIVRNKELSRVRIPLSPFAR</sequence>
<evidence type="ECO:0000313" key="2">
    <source>
        <dbReference type="EMBL" id="OMP10353.1"/>
    </source>
</evidence>
<dbReference type="EMBL" id="AWWV01002329">
    <property type="protein sequence ID" value="OMP10516.1"/>
    <property type="molecule type" value="Genomic_DNA"/>
</dbReference>
<dbReference type="Gramene" id="OMP00772">
    <property type="protein sequence ID" value="OMP00772"/>
    <property type="gene ID" value="CCACVL1_03299"/>
</dbReference>
<reference evidence="5 7" key="1">
    <citation type="submission" date="2013-09" db="EMBL/GenBank/DDBJ databases">
        <title>Corchorus capsularis genome sequencing.</title>
        <authorList>
            <person name="Alam M."/>
            <person name="Haque M.S."/>
            <person name="Islam M.S."/>
            <person name="Emdad E.M."/>
            <person name="Islam M.M."/>
            <person name="Ahmed B."/>
            <person name="Halim A."/>
            <person name="Hossen Q.M.M."/>
            <person name="Hossain M.Z."/>
            <person name="Ahmed R."/>
            <person name="Khan M.M."/>
            <person name="Islam R."/>
            <person name="Rashid M.M."/>
            <person name="Khan S.A."/>
            <person name="Rahman M.S."/>
            <person name="Alam M."/>
        </authorList>
    </citation>
    <scope>NUCLEOTIDE SEQUENCE [LARGE SCALE GENOMIC DNA]</scope>
    <source>
        <strain evidence="7">cv. CVL-1</strain>
        <tissue evidence="5">Whole seedling</tissue>
    </source>
</reference>
<accession>A0A1R3KUM3</accession>